<name>A0A3S2ULV3_9SPHI</name>
<dbReference type="Pfam" id="PF14539">
    <property type="entry name" value="DUF4442"/>
    <property type="match status" value="1"/>
</dbReference>
<dbReference type="InterPro" id="IPR029069">
    <property type="entry name" value="HotDog_dom_sf"/>
</dbReference>
<dbReference type="RefSeq" id="WP_127704615.1">
    <property type="nucleotide sequence ID" value="NZ_SACK01000003.1"/>
</dbReference>
<dbReference type="SUPFAM" id="SSF54637">
    <property type="entry name" value="Thioesterase/thiol ester dehydrase-isomerase"/>
    <property type="match status" value="1"/>
</dbReference>
<dbReference type="EMBL" id="SACK01000003">
    <property type="protein sequence ID" value="RVU00898.1"/>
    <property type="molecule type" value="Genomic_DNA"/>
</dbReference>
<dbReference type="AlphaFoldDB" id="A0A3S2ULV3"/>
<accession>A0A3S2ULV3</accession>
<reference evidence="1 2" key="1">
    <citation type="submission" date="2019-01" db="EMBL/GenBank/DDBJ databases">
        <authorList>
            <person name="Chen W.-M."/>
        </authorList>
    </citation>
    <scope>NUCLEOTIDE SEQUENCE [LARGE SCALE GENOMIC DNA]</scope>
    <source>
        <strain evidence="1 2">YBJ-36</strain>
    </source>
</reference>
<evidence type="ECO:0000313" key="2">
    <source>
        <dbReference type="Proteomes" id="UP000282759"/>
    </source>
</evidence>
<dbReference type="Proteomes" id="UP000282759">
    <property type="component" value="Unassembled WGS sequence"/>
</dbReference>
<organism evidence="1 2">
    <name type="scientific">Mucilaginibacter limnophilus</name>
    <dbReference type="NCBI Taxonomy" id="1932778"/>
    <lineage>
        <taxon>Bacteria</taxon>
        <taxon>Pseudomonadati</taxon>
        <taxon>Bacteroidota</taxon>
        <taxon>Sphingobacteriia</taxon>
        <taxon>Sphingobacteriales</taxon>
        <taxon>Sphingobacteriaceae</taxon>
        <taxon>Mucilaginibacter</taxon>
    </lineage>
</organism>
<gene>
    <name evidence="1" type="ORF">EOD41_09695</name>
</gene>
<protein>
    <submittedName>
        <fullName evidence="1">DUF4442 domain-containing protein</fullName>
    </submittedName>
</protein>
<sequence length="162" mass="18796">MTVRESTLKWLMRFYPPLFLQRIWVVRFHPKFKGVDIKINKSIFNQNYNKSIFGGSIFSAADPFYPVLFHQIFSAKGYDPIVWLKSCNIQYLKPARTALYCTMLVTDDIVAQAEQELQLNGKFVITLPAEMVDKNGMHCVSLMCEVYVRDKNFNDKNANLTP</sequence>
<evidence type="ECO:0000313" key="1">
    <source>
        <dbReference type="EMBL" id="RVU00898.1"/>
    </source>
</evidence>
<dbReference type="InterPro" id="IPR027961">
    <property type="entry name" value="DUF4442"/>
</dbReference>
<keyword evidence="2" id="KW-1185">Reference proteome</keyword>
<dbReference type="Gene3D" id="3.10.129.10">
    <property type="entry name" value="Hotdog Thioesterase"/>
    <property type="match status" value="1"/>
</dbReference>
<proteinExistence type="predicted"/>
<comment type="caution">
    <text evidence="1">The sequence shown here is derived from an EMBL/GenBank/DDBJ whole genome shotgun (WGS) entry which is preliminary data.</text>
</comment>
<dbReference type="OrthoDB" id="9814774at2"/>